<feature type="compositionally biased region" description="Acidic residues" evidence="1">
    <location>
        <begin position="237"/>
        <end position="246"/>
    </location>
</feature>
<evidence type="ECO:0000313" key="3">
    <source>
        <dbReference type="Proteomes" id="UP001195769"/>
    </source>
</evidence>
<dbReference type="EMBL" id="JABBWK010000153">
    <property type="protein sequence ID" value="KAG1889697.1"/>
    <property type="molecule type" value="Genomic_DNA"/>
</dbReference>
<dbReference type="RefSeq" id="XP_041217558.1">
    <property type="nucleotide sequence ID" value="XM_041377888.1"/>
</dbReference>
<dbReference type="AlphaFoldDB" id="A0AAD4DQH3"/>
<feature type="compositionally biased region" description="Polar residues" evidence="1">
    <location>
        <begin position="21"/>
        <end position="33"/>
    </location>
</feature>
<comment type="caution">
    <text evidence="2">The sequence shown here is derived from an EMBL/GenBank/DDBJ whole genome shotgun (WGS) entry which is preliminary data.</text>
</comment>
<reference evidence="2" key="1">
    <citation type="journal article" date="2020" name="New Phytol.">
        <title>Comparative genomics reveals dynamic genome evolution in host specialist ectomycorrhizal fungi.</title>
        <authorList>
            <person name="Lofgren L.A."/>
            <person name="Nguyen N.H."/>
            <person name="Vilgalys R."/>
            <person name="Ruytinx J."/>
            <person name="Liao H.L."/>
            <person name="Branco S."/>
            <person name="Kuo A."/>
            <person name="LaButti K."/>
            <person name="Lipzen A."/>
            <person name="Andreopoulos W."/>
            <person name="Pangilinan J."/>
            <person name="Riley R."/>
            <person name="Hundley H."/>
            <person name="Na H."/>
            <person name="Barry K."/>
            <person name="Grigoriev I.V."/>
            <person name="Stajich J.E."/>
            <person name="Kennedy P.G."/>
        </authorList>
    </citation>
    <scope>NUCLEOTIDE SEQUENCE</scope>
    <source>
        <strain evidence="2">FC203</strain>
    </source>
</reference>
<feature type="region of interest" description="Disordered" evidence="1">
    <location>
        <begin position="237"/>
        <end position="271"/>
    </location>
</feature>
<evidence type="ECO:0000256" key="1">
    <source>
        <dbReference type="SAM" id="MobiDB-lite"/>
    </source>
</evidence>
<accession>A0AAD4DQH3</accession>
<protein>
    <submittedName>
        <fullName evidence="2">Uncharacterized protein</fullName>
    </submittedName>
</protein>
<dbReference type="Proteomes" id="UP001195769">
    <property type="component" value="Unassembled WGS sequence"/>
</dbReference>
<proteinExistence type="predicted"/>
<sequence length="376" mass="42436">MPTSLTLPLRAQSAYYDCSQPWKSQPSTPQQKRYSLASGPPLVKHHSTPSANCLAIQSSTDTCTQFETRLQISTLREPSAQEINKGGAFFTRAKTWSPQFPGLGKESRWLQLWGTEVSYSETRQDVLHKLQDYVNGAPNIVALTLFDIKENVRHSPPKESSRTFDTLNEVELVVPFHKWIHKSNKSFPGPVTMFRHNWVSAVTVTVTTWLHRPTRQLNLNDHDNEFYQYALAAEDTAEESSSDESSSDGSSSDGSNSDESNSDDGLKQTGYDQYSSWHEGLLKRKALEMENMSGGGSTKRSRKYYNCCSTTVLVVVDSDSVWRVHVLLFLSLLLHMSVVYAFNHPSKGTSIQRQEDAFKDRSLDISVLQSKRHFQS</sequence>
<evidence type="ECO:0000313" key="2">
    <source>
        <dbReference type="EMBL" id="KAG1889697.1"/>
    </source>
</evidence>
<organism evidence="2 3">
    <name type="scientific">Suillus fuscotomentosus</name>
    <dbReference type="NCBI Taxonomy" id="1912939"/>
    <lineage>
        <taxon>Eukaryota</taxon>
        <taxon>Fungi</taxon>
        <taxon>Dikarya</taxon>
        <taxon>Basidiomycota</taxon>
        <taxon>Agaricomycotina</taxon>
        <taxon>Agaricomycetes</taxon>
        <taxon>Agaricomycetidae</taxon>
        <taxon>Boletales</taxon>
        <taxon>Suillineae</taxon>
        <taxon>Suillaceae</taxon>
        <taxon>Suillus</taxon>
    </lineage>
</organism>
<dbReference type="GeneID" id="64672186"/>
<feature type="region of interest" description="Disordered" evidence="1">
    <location>
        <begin position="20"/>
        <end position="43"/>
    </location>
</feature>
<keyword evidence="3" id="KW-1185">Reference proteome</keyword>
<feature type="compositionally biased region" description="Low complexity" evidence="1">
    <location>
        <begin position="247"/>
        <end position="259"/>
    </location>
</feature>
<name>A0AAD4DQH3_9AGAM</name>
<gene>
    <name evidence="2" type="ORF">F5891DRAFT_987284</name>
</gene>